<dbReference type="Proteomes" id="UP000326384">
    <property type="component" value="Unassembled WGS sequence"/>
</dbReference>
<keyword evidence="2" id="KW-1185">Reference proteome</keyword>
<dbReference type="RefSeq" id="WP_152291442.1">
    <property type="nucleotide sequence ID" value="NZ_VTPV01000022.1"/>
</dbReference>
<comment type="caution">
    <text evidence="1">The sequence shown here is derived from an EMBL/GenBank/DDBJ whole genome shotgun (WGS) entry which is preliminary data.</text>
</comment>
<evidence type="ECO:0000313" key="2">
    <source>
        <dbReference type="Proteomes" id="UP000326384"/>
    </source>
</evidence>
<accession>A0A5N4BJ71</accession>
<name>A0A5N4BJ71_9FLAO</name>
<evidence type="ECO:0000313" key="1">
    <source>
        <dbReference type="EMBL" id="KAB1228488.1"/>
    </source>
</evidence>
<proteinExistence type="predicted"/>
<dbReference type="EMBL" id="VTPV01000022">
    <property type="protein sequence ID" value="KAB1228488.1"/>
    <property type="molecule type" value="Genomic_DNA"/>
</dbReference>
<organism evidence="1 2">
    <name type="scientific">Chryseobacterium viscerum</name>
    <dbReference type="NCBI Taxonomy" id="1037377"/>
    <lineage>
        <taxon>Bacteria</taxon>
        <taxon>Pseudomonadati</taxon>
        <taxon>Bacteroidota</taxon>
        <taxon>Flavobacteriia</taxon>
        <taxon>Flavobacteriales</taxon>
        <taxon>Weeksellaceae</taxon>
        <taxon>Chryseobacterium group</taxon>
        <taxon>Chryseobacterium</taxon>
    </lineage>
</organism>
<sequence length="88" mass="10277">MKTLEKFLNDVRNEFGEKINFSNIHVEGFAGVVCINDKSADINITIDDYHEYENDLSDEENIMLKAFVSYTQLEMKNQLIFIKNTDHD</sequence>
<reference evidence="1 2" key="1">
    <citation type="journal article" date="2019" name="Stand. Genomic Sci.">
        <title>Draft Whole-Genome Sequence of a Novel Chryseobacterium viscerum Strain Isolated from Fresh Water at Dripping Springs, New Mexico.</title>
        <authorList>
            <person name="Kyndt J.A."/>
            <person name="Moore T.C."/>
        </authorList>
    </citation>
    <scope>NUCLEOTIDE SEQUENCE [LARGE SCALE GENOMIC DNA]</scope>
    <source>
        <strain evidence="1 2">DPS</strain>
    </source>
</reference>
<gene>
    <name evidence="1" type="ORF">F8D52_22715</name>
</gene>
<protein>
    <submittedName>
        <fullName evidence="1">Uncharacterized protein</fullName>
    </submittedName>
</protein>